<evidence type="ECO:0000313" key="1">
    <source>
        <dbReference type="EMBL" id="KAJ7427298.1"/>
    </source>
</evidence>
<organism evidence="1 2">
    <name type="scientific">Willisornis vidua</name>
    <name type="common">Xingu scale-backed antbird</name>
    <dbReference type="NCBI Taxonomy" id="1566151"/>
    <lineage>
        <taxon>Eukaryota</taxon>
        <taxon>Metazoa</taxon>
        <taxon>Chordata</taxon>
        <taxon>Craniata</taxon>
        <taxon>Vertebrata</taxon>
        <taxon>Euteleostomi</taxon>
        <taxon>Archelosauria</taxon>
        <taxon>Archosauria</taxon>
        <taxon>Dinosauria</taxon>
        <taxon>Saurischia</taxon>
        <taxon>Theropoda</taxon>
        <taxon>Coelurosauria</taxon>
        <taxon>Aves</taxon>
        <taxon>Neognathae</taxon>
        <taxon>Neoaves</taxon>
        <taxon>Telluraves</taxon>
        <taxon>Australaves</taxon>
        <taxon>Passeriformes</taxon>
        <taxon>Thamnophilidae</taxon>
        <taxon>Willisornis</taxon>
    </lineage>
</organism>
<gene>
    <name evidence="1" type="ORF">WISP_08318</name>
</gene>
<dbReference type="PANTHER" id="PTHR33332">
    <property type="entry name" value="REVERSE TRANSCRIPTASE DOMAIN-CONTAINING PROTEIN"/>
    <property type="match status" value="1"/>
</dbReference>
<name>A0ABQ9DVA5_9PASS</name>
<dbReference type="EMBL" id="WHWB01031984">
    <property type="protein sequence ID" value="KAJ7427298.1"/>
    <property type="molecule type" value="Genomic_DNA"/>
</dbReference>
<protein>
    <submittedName>
        <fullName evidence="1">Uncharacterized protein</fullName>
    </submittedName>
</protein>
<keyword evidence="2" id="KW-1185">Reference proteome</keyword>
<proteinExistence type="predicted"/>
<evidence type="ECO:0000313" key="2">
    <source>
        <dbReference type="Proteomes" id="UP001145742"/>
    </source>
</evidence>
<sequence>MCQVLPFGHNNPLQCYRLGTEWLESSQAERDLGVWIDSMSQHVANGTLACITSSVFSRTRAVTVPLYSALVRPHLECCAQFWASQFRYVIEVLE</sequence>
<reference evidence="1" key="1">
    <citation type="submission" date="2019-10" db="EMBL/GenBank/DDBJ databases">
        <authorList>
            <person name="Soares A.E.R."/>
            <person name="Aleixo A."/>
            <person name="Schneider P."/>
            <person name="Miyaki C.Y."/>
            <person name="Schneider M.P."/>
            <person name="Mello C."/>
            <person name="Vasconcelos A.T.R."/>
        </authorList>
    </citation>
    <scope>NUCLEOTIDE SEQUENCE</scope>
    <source>
        <tissue evidence="1">Muscle</tissue>
    </source>
</reference>
<dbReference type="Proteomes" id="UP001145742">
    <property type="component" value="Unassembled WGS sequence"/>
</dbReference>
<accession>A0ABQ9DVA5</accession>
<comment type="caution">
    <text evidence="1">The sequence shown here is derived from an EMBL/GenBank/DDBJ whole genome shotgun (WGS) entry which is preliminary data.</text>
</comment>